<organism evidence="1 2">
    <name type="scientific">Araneus ventricosus</name>
    <name type="common">Orbweaver spider</name>
    <name type="synonym">Epeira ventricosa</name>
    <dbReference type="NCBI Taxonomy" id="182803"/>
    <lineage>
        <taxon>Eukaryota</taxon>
        <taxon>Metazoa</taxon>
        <taxon>Ecdysozoa</taxon>
        <taxon>Arthropoda</taxon>
        <taxon>Chelicerata</taxon>
        <taxon>Arachnida</taxon>
        <taxon>Araneae</taxon>
        <taxon>Araneomorphae</taxon>
        <taxon>Entelegynae</taxon>
        <taxon>Araneoidea</taxon>
        <taxon>Araneidae</taxon>
        <taxon>Araneus</taxon>
    </lineage>
</organism>
<gene>
    <name evidence="1" type="ORF">AVEN_99281_1</name>
</gene>
<comment type="caution">
    <text evidence="1">The sequence shown here is derived from an EMBL/GenBank/DDBJ whole genome shotgun (WGS) entry which is preliminary data.</text>
</comment>
<evidence type="ECO:0000313" key="1">
    <source>
        <dbReference type="EMBL" id="GBM70368.1"/>
    </source>
</evidence>
<keyword evidence="2" id="KW-1185">Reference proteome</keyword>
<accession>A0A4Y2HYG7</accession>
<sequence>RSRKFGHLSNVEEATLFKLPCHNNVRPFKVQCACPVSVGQVTGDRMSEKRLAAWNKVKYRLYVFQGTDVRLRVNEKTYNRNFTKQFRLGQIECY</sequence>
<reference evidence="1 2" key="1">
    <citation type="journal article" date="2019" name="Sci. Rep.">
        <title>Orb-weaving spider Araneus ventricosus genome elucidates the spidroin gene catalogue.</title>
        <authorList>
            <person name="Kono N."/>
            <person name="Nakamura H."/>
            <person name="Ohtoshi R."/>
            <person name="Moran D.A.P."/>
            <person name="Shinohara A."/>
            <person name="Yoshida Y."/>
            <person name="Fujiwara M."/>
            <person name="Mori M."/>
            <person name="Tomita M."/>
            <person name="Arakawa K."/>
        </authorList>
    </citation>
    <scope>NUCLEOTIDE SEQUENCE [LARGE SCALE GENOMIC DNA]</scope>
</reference>
<protein>
    <submittedName>
        <fullName evidence="1">Uncharacterized protein</fullName>
    </submittedName>
</protein>
<dbReference type="AlphaFoldDB" id="A0A4Y2HYG7"/>
<evidence type="ECO:0000313" key="2">
    <source>
        <dbReference type="Proteomes" id="UP000499080"/>
    </source>
</evidence>
<proteinExistence type="predicted"/>
<feature type="non-terminal residue" evidence="1">
    <location>
        <position position="1"/>
    </location>
</feature>
<dbReference type="Proteomes" id="UP000499080">
    <property type="component" value="Unassembled WGS sequence"/>
</dbReference>
<dbReference type="EMBL" id="BGPR01260633">
    <property type="protein sequence ID" value="GBM70368.1"/>
    <property type="molecule type" value="Genomic_DNA"/>
</dbReference>
<name>A0A4Y2HYG7_ARAVE</name>